<keyword evidence="6 10" id="KW-0547">Nucleotide-binding</keyword>
<keyword evidence="7 10" id="KW-0067">ATP-binding</keyword>
<evidence type="ECO:0000256" key="9">
    <source>
        <dbReference type="ARBA" id="ARBA00049563"/>
    </source>
</evidence>
<dbReference type="GO" id="GO:0005524">
    <property type="term" value="F:ATP binding"/>
    <property type="evidence" value="ECO:0007669"/>
    <property type="project" value="UniProtKB-UniRule"/>
</dbReference>
<keyword evidence="8 10" id="KW-0460">Magnesium</keyword>
<reference evidence="14" key="2">
    <citation type="submission" date="2021-04" db="EMBL/GenBank/DDBJ databases">
        <authorList>
            <person name="Gilroy R."/>
        </authorList>
    </citation>
    <scope>NUCLEOTIDE SEQUENCE</scope>
    <source>
        <strain evidence="14">ChiHjej12B11-16260</strain>
    </source>
</reference>
<evidence type="ECO:0000256" key="2">
    <source>
        <dbReference type="ARBA" id="ARBA00003213"/>
    </source>
</evidence>
<evidence type="ECO:0000256" key="6">
    <source>
        <dbReference type="ARBA" id="ARBA00022741"/>
    </source>
</evidence>
<comment type="function">
    <text evidence="2 10 12">Catalyzes the transfer of a dimethylallyl group onto the adenine at position 37 in tRNAs that read codons beginning with uridine, leading to the formation of N6-(dimethylallyl)adenosine (i(6)A).</text>
</comment>
<comment type="catalytic activity">
    <reaction evidence="9 10 11">
        <text>adenosine(37) in tRNA + dimethylallyl diphosphate = N(6)-dimethylallyladenosine(37) in tRNA + diphosphate</text>
        <dbReference type="Rhea" id="RHEA:26482"/>
        <dbReference type="Rhea" id="RHEA-COMP:10162"/>
        <dbReference type="Rhea" id="RHEA-COMP:10375"/>
        <dbReference type="ChEBI" id="CHEBI:33019"/>
        <dbReference type="ChEBI" id="CHEBI:57623"/>
        <dbReference type="ChEBI" id="CHEBI:74411"/>
        <dbReference type="ChEBI" id="CHEBI:74415"/>
        <dbReference type="EC" id="2.5.1.75"/>
    </reaction>
</comment>
<name>A0A9D1VSL2_9BACT</name>
<dbReference type="PANTHER" id="PTHR11088">
    <property type="entry name" value="TRNA DIMETHYLALLYLTRANSFERASE"/>
    <property type="match status" value="1"/>
</dbReference>
<dbReference type="PANTHER" id="PTHR11088:SF60">
    <property type="entry name" value="TRNA DIMETHYLALLYLTRANSFERASE"/>
    <property type="match status" value="1"/>
</dbReference>
<keyword evidence="4 10" id="KW-0808">Transferase</keyword>
<feature type="site" description="Interaction with substrate tRNA" evidence="10">
    <location>
        <position position="101"/>
    </location>
</feature>
<reference evidence="14" key="1">
    <citation type="journal article" date="2021" name="PeerJ">
        <title>Extensive microbial diversity within the chicken gut microbiome revealed by metagenomics and culture.</title>
        <authorList>
            <person name="Gilroy R."/>
            <person name="Ravi A."/>
            <person name="Getino M."/>
            <person name="Pursley I."/>
            <person name="Horton D.L."/>
            <person name="Alikhan N.F."/>
            <person name="Baker D."/>
            <person name="Gharbi K."/>
            <person name="Hall N."/>
            <person name="Watson M."/>
            <person name="Adriaenssens E.M."/>
            <person name="Foster-Nyarko E."/>
            <person name="Jarju S."/>
            <person name="Secka A."/>
            <person name="Antonio M."/>
            <person name="Oren A."/>
            <person name="Chaudhuri R.R."/>
            <person name="La Ragione R."/>
            <person name="Hildebrand F."/>
            <person name="Pallen M.J."/>
        </authorList>
    </citation>
    <scope>NUCLEOTIDE SEQUENCE</scope>
    <source>
        <strain evidence="14">ChiHjej12B11-16260</strain>
    </source>
</reference>
<evidence type="ECO:0000256" key="1">
    <source>
        <dbReference type="ARBA" id="ARBA00001946"/>
    </source>
</evidence>
<dbReference type="AlphaFoldDB" id="A0A9D1VSL2"/>
<comment type="caution">
    <text evidence="14">The sequence shown here is derived from an EMBL/GenBank/DDBJ whole genome shotgun (WGS) entry which is preliminary data.</text>
</comment>
<keyword evidence="5 10" id="KW-0819">tRNA processing</keyword>
<comment type="similarity">
    <text evidence="3 10 13">Belongs to the IPP transferase family.</text>
</comment>
<dbReference type="InterPro" id="IPR018022">
    <property type="entry name" value="IPT"/>
</dbReference>
<organism evidence="14 15">
    <name type="scientific">Candidatus Barnesiella excrementipullorum</name>
    <dbReference type="NCBI Taxonomy" id="2838479"/>
    <lineage>
        <taxon>Bacteria</taxon>
        <taxon>Pseudomonadati</taxon>
        <taxon>Bacteroidota</taxon>
        <taxon>Bacteroidia</taxon>
        <taxon>Bacteroidales</taxon>
        <taxon>Barnesiellaceae</taxon>
        <taxon>Barnesiella</taxon>
    </lineage>
</organism>
<dbReference type="SUPFAM" id="SSF52540">
    <property type="entry name" value="P-loop containing nucleoside triphosphate hydrolases"/>
    <property type="match status" value="2"/>
</dbReference>
<feature type="binding site" evidence="10">
    <location>
        <begin position="12"/>
        <end position="17"/>
    </location>
    <ligand>
        <name>substrate</name>
    </ligand>
</feature>
<evidence type="ECO:0000256" key="8">
    <source>
        <dbReference type="ARBA" id="ARBA00022842"/>
    </source>
</evidence>
<evidence type="ECO:0000256" key="7">
    <source>
        <dbReference type="ARBA" id="ARBA00022840"/>
    </source>
</evidence>
<evidence type="ECO:0000256" key="13">
    <source>
        <dbReference type="RuleBase" id="RU003785"/>
    </source>
</evidence>
<dbReference type="Gene3D" id="1.10.20.140">
    <property type="match status" value="1"/>
</dbReference>
<evidence type="ECO:0000256" key="11">
    <source>
        <dbReference type="RuleBase" id="RU003783"/>
    </source>
</evidence>
<accession>A0A9D1VSL2</accession>
<proteinExistence type="inferred from homology"/>
<evidence type="ECO:0000256" key="12">
    <source>
        <dbReference type="RuleBase" id="RU003784"/>
    </source>
</evidence>
<evidence type="ECO:0000313" key="14">
    <source>
        <dbReference type="EMBL" id="HIX46053.1"/>
    </source>
</evidence>
<dbReference type="Proteomes" id="UP000824246">
    <property type="component" value="Unassembled WGS sequence"/>
</dbReference>
<dbReference type="Gene3D" id="3.40.50.300">
    <property type="entry name" value="P-loop containing nucleotide triphosphate hydrolases"/>
    <property type="match status" value="1"/>
</dbReference>
<evidence type="ECO:0000256" key="3">
    <source>
        <dbReference type="ARBA" id="ARBA00005842"/>
    </source>
</evidence>
<evidence type="ECO:0000256" key="4">
    <source>
        <dbReference type="ARBA" id="ARBA00022679"/>
    </source>
</evidence>
<comment type="subunit">
    <text evidence="10">Monomer.</text>
</comment>
<feature type="binding site" evidence="10">
    <location>
        <begin position="10"/>
        <end position="17"/>
    </location>
    <ligand>
        <name>ATP</name>
        <dbReference type="ChEBI" id="CHEBI:30616"/>
    </ligand>
</feature>
<protein>
    <recommendedName>
        <fullName evidence="10">tRNA dimethylallyltransferase</fullName>
        <ecNumber evidence="10">2.5.1.75</ecNumber>
    </recommendedName>
    <alternativeName>
        <fullName evidence="10">Dimethylallyl diphosphate:tRNA dimethylallyltransferase</fullName>
        <shortName evidence="10">DMAPP:tRNA dimethylallyltransferase</shortName>
        <shortName evidence="10">DMATase</shortName>
    </alternativeName>
    <alternativeName>
        <fullName evidence="10">Isopentenyl-diphosphate:tRNA isopentenyltransferase</fullName>
        <shortName evidence="10">IPP transferase</shortName>
        <shortName evidence="10">IPPT</shortName>
        <shortName evidence="10">IPTase</shortName>
    </alternativeName>
</protein>
<feature type="site" description="Interaction with substrate tRNA" evidence="10">
    <location>
        <position position="123"/>
    </location>
</feature>
<evidence type="ECO:0000313" key="15">
    <source>
        <dbReference type="Proteomes" id="UP000824246"/>
    </source>
</evidence>
<dbReference type="GO" id="GO:0006400">
    <property type="term" value="P:tRNA modification"/>
    <property type="evidence" value="ECO:0007669"/>
    <property type="project" value="TreeGrafter"/>
</dbReference>
<evidence type="ECO:0000256" key="5">
    <source>
        <dbReference type="ARBA" id="ARBA00022694"/>
    </source>
</evidence>
<feature type="region of interest" description="Interaction with substrate tRNA" evidence="10">
    <location>
        <begin position="35"/>
        <end position="38"/>
    </location>
</feature>
<dbReference type="InterPro" id="IPR027417">
    <property type="entry name" value="P-loop_NTPase"/>
</dbReference>
<comment type="cofactor">
    <cofactor evidence="1 10">
        <name>Mg(2+)</name>
        <dbReference type="ChEBI" id="CHEBI:18420"/>
    </cofactor>
</comment>
<sequence>MTPTLVVITGPTGVGKTATAIGVAQALSAEIISADSRQVYRDIPIGTAAPSAQELAQVPHHFVGMLGLGDYYSAAQFESDVMALLPRLFARSPYAVMCGGSMMYVDAVCKGIDMLPTISDEIRRKVYACHEQHGNDYMLAWLRELDAEYYAIVDRNNHKRVIHAIEICLEAGKPYSSLRTNTVKQRPFRIIKIGLNLPRPQLFDRINRRVLDMMAAGMADEARRVYPYRACNSLNTVGYKELFAYFDGKMDYDTAVARIQKNTRVYAKKQLTWFLRDTDMRWFVPGDADILPYIRSQSGESESRCEV</sequence>
<evidence type="ECO:0000256" key="10">
    <source>
        <dbReference type="HAMAP-Rule" id="MF_00185"/>
    </source>
</evidence>
<gene>
    <name evidence="10 14" type="primary">miaA</name>
    <name evidence="14" type="ORF">H9982_07505</name>
</gene>
<dbReference type="EMBL" id="DXFB01000198">
    <property type="protein sequence ID" value="HIX46053.1"/>
    <property type="molecule type" value="Genomic_DNA"/>
</dbReference>
<comment type="caution">
    <text evidence="10">Lacks conserved residue(s) required for the propagation of feature annotation.</text>
</comment>
<dbReference type="HAMAP" id="MF_00185">
    <property type="entry name" value="IPP_trans"/>
    <property type="match status" value="1"/>
</dbReference>
<dbReference type="InterPro" id="IPR039657">
    <property type="entry name" value="Dimethylallyltransferase"/>
</dbReference>
<dbReference type="Pfam" id="PF01715">
    <property type="entry name" value="IPPT"/>
    <property type="match status" value="1"/>
</dbReference>
<dbReference type="GO" id="GO:0052381">
    <property type="term" value="F:tRNA dimethylallyltransferase activity"/>
    <property type="evidence" value="ECO:0007669"/>
    <property type="project" value="UniProtKB-UniRule"/>
</dbReference>
<dbReference type="EC" id="2.5.1.75" evidence="10"/>
<dbReference type="NCBIfam" id="TIGR00174">
    <property type="entry name" value="miaA"/>
    <property type="match status" value="1"/>
</dbReference>